<evidence type="ECO:0000259" key="10">
    <source>
        <dbReference type="PROSITE" id="PS51910"/>
    </source>
</evidence>
<dbReference type="EC" id="3.2.1.14" evidence="2"/>
<organism evidence="11 12">
    <name type="scientific">Mortierella polycephala</name>
    <dbReference type="NCBI Taxonomy" id="41804"/>
    <lineage>
        <taxon>Eukaryota</taxon>
        <taxon>Fungi</taxon>
        <taxon>Fungi incertae sedis</taxon>
        <taxon>Mucoromycota</taxon>
        <taxon>Mortierellomycotina</taxon>
        <taxon>Mortierellomycetes</taxon>
        <taxon>Mortierellales</taxon>
        <taxon>Mortierellaceae</taxon>
        <taxon>Mortierella</taxon>
    </lineage>
</organism>
<name>A0A9P6TYZ5_9FUNG</name>
<evidence type="ECO:0000313" key="12">
    <source>
        <dbReference type="Proteomes" id="UP000726737"/>
    </source>
</evidence>
<evidence type="ECO:0000256" key="3">
    <source>
        <dbReference type="ARBA" id="ARBA00022801"/>
    </source>
</evidence>
<feature type="domain" description="GH18" evidence="10">
    <location>
        <begin position="24"/>
        <end position="318"/>
    </location>
</feature>
<dbReference type="OrthoDB" id="6020543at2759"/>
<keyword evidence="4" id="KW-0146">Chitin degradation</keyword>
<dbReference type="GO" id="GO:0000272">
    <property type="term" value="P:polysaccharide catabolic process"/>
    <property type="evidence" value="ECO:0007669"/>
    <property type="project" value="UniProtKB-KW"/>
</dbReference>
<evidence type="ECO:0000256" key="1">
    <source>
        <dbReference type="ARBA" id="ARBA00000822"/>
    </source>
</evidence>
<feature type="signal peptide" evidence="9">
    <location>
        <begin position="1"/>
        <end position="17"/>
    </location>
</feature>
<proteinExistence type="predicted"/>
<dbReference type="Pfam" id="PF00704">
    <property type="entry name" value="Glyco_hydro_18"/>
    <property type="match status" value="1"/>
</dbReference>
<protein>
    <recommendedName>
        <fullName evidence="2">chitinase</fullName>
        <ecNumber evidence="2">3.2.1.14</ecNumber>
    </recommendedName>
</protein>
<evidence type="ECO:0000256" key="5">
    <source>
        <dbReference type="ARBA" id="ARBA00023277"/>
    </source>
</evidence>
<dbReference type="InterPro" id="IPR050542">
    <property type="entry name" value="Glycosyl_Hydrlase18_Chitinase"/>
</dbReference>
<dbReference type="PROSITE" id="PS01095">
    <property type="entry name" value="GH18_1"/>
    <property type="match status" value="1"/>
</dbReference>
<dbReference type="AlphaFoldDB" id="A0A9P6TYZ5"/>
<dbReference type="EMBL" id="JAAAJA010000549">
    <property type="protein sequence ID" value="KAG0252046.1"/>
    <property type="molecule type" value="Genomic_DNA"/>
</dbReference>
<dbReference type="SUPFAM" id="SSF51445">
    <property type="entry name" value="(Trans)glycosidases"/>
    <property type="match status" value="1"/>
</dbReference>
<keyword evidence="12" id="KW-1185">Reference proteome</keyword>
<sequence length="686" mass="74988">MRMLLSMSLIGPVLINAFNPNADNNLVNYWGQKQKPLAEYCQTSDTEDVIVMAFLHVFNSAARGLPRIDLSNQCDQNSVFPGTSLLHCPQTGAGVKMCQSKGKVILLSLGGAAGAYGFSNDQEARDFAHTIWNLFLGGSSPTRPLDDAVLDGVDLDIEGGSTIGYPAFIEELRALYTTDPRKQYYISAAPQCPYPDAYLGATLQKAWVDMVFVQYYNNYCGVQGFGSLNFNFEQWDNWAKTISLNKNAKVYLGIPASKTAANAGYVGPEKLREIMDAVRCKYSSFGGIMMWDMSQAYGNVDDTGTQYSVAASRNLKRPRHLACEGPDQTSDPILPQETQALSSVSTTPLTLALTASPALTLSTVPTLPTKATMAENTLTKETIAVPTTTATCASTTTIMNVPPESLPFDDGDSTCPVEGEDCVPPPPSLGFICDGYKFAICLNNRWIFQACAPGTYCTPHGCDFISGSVKSCREMKQEAKDMKAMRQQMKEAISRMWGVFDDTMDYTWARYIGLQEVQGLDDEPLLPVSDLQHPFVAPSLPVDKNIDSNSPEDPKPYLIDFTELDSSQEFVGFKVHPDIQNATLLRTQVRIRTNGGAITPLWQVSFNVQQGVIVQASSRGTFHQQGLHVTVTSVPSQEVELSMVVRFVIEGTRALARDGTQDGFGVASLPDPGSAVFETLQYPEDF</sequence>
<keyword evidence="5" id="KW-0119">Carbohydrate metabolism</keyword>
<dbReference type="PANTHER" id="PTHR45708">
    <property type="entry name" value="ENDOCHITINASE"/>
    <property type="match status" value="1"/>
</dbReference>
<keyword evidence="6 8" id="KW-0326">Glycosidase</keyword>
<comment type="catalytic activity">
    <reaction evidence="1">
        <text>Random endo-hydrolysis of N-acetyl-beta-D-glucosaminide (1-&gt;4)-beta-linkages in chitin and chitodextrins.</text>
        <dbReference type="EC" id="3.2.1.14"/>
    </reaction>
</comment>
<dbReference type="GO" id="GO:0005576">
    <property type="term" value="C:extracellular region"/>
    <property type="evidence" value="ECO:0007669"/>
    <property type="project" value="TreeGrafter"/>
</dbReference>
<dbReference type="GO" id="GO:0006032">
    <property type="term" value="P:chitin catabolic process"/>
    <property type="evidence" value="ECO:0007669"/>
    <property type="project" value="UniProtKB-KW"/>
</dbReference>
<dbReference type="CDD" id="cd02877">
    <property type="entry name" value="GH18_hevamine_XipI_class_III"/>
    <property type="match status" value="1"/>
</dbReference>
<dbReference type="PROSITE" id="PS51910">
    <property type="entry name" value="GH18_2"/>
    <property type="match status" value="1"/>
</dbReference>
<evidence type="ECO:0000256" key="6">
    <source>
        <dbReference type="ARBA" id="ARBA00023295"/>
    </source>
</evidence>
<accession>A0A9P6TYZ5</accession>
<dbReference type="GO" id="GO:0008843">
    <property type="term" value="F:endochitinase activity"/>
    <property type="evidence" value="ECO:0007669"/>
    <property type="project" value="UniProtKB-EC"/>
</dbReference>
<dbReference type="PANTHER" id="PTHR45708:SF49">
    <property type="entry name" value="ENDOCHITINASE"/>
    <property type="match status" value="1"/>
</dbReference>
<keyword evidence="3 8" id="KW-0378">Hydrolase</keyword>
<dbReference type="Gene3D" id="3.20.20.80">
    <property type="entry name" value="Glycosidases"/>
    <property type="match status" value="1"/>
</dbReference>
<reference evidence="11" key="1">
    <citation type="journal article" date="2020" name="Fungal Divers.">
        <title>Resolving the Mortierellaceae phylogeny through synthesis of multi-gene phylogenetics and phylogenomics.</title>
        <authorList>
            <person name="Vandepol N."/>
            <person name="Liber J."/>
            <person name="Desiro A."/>
            <person name="Na H."/>
            <person name="Kennedy M."/>
            <person name="Barry K."/>
            <person name="Grigoriev I.V."/>
            <person name="Miller A.N."/>
            <person name="O'Donnell K."/>
            <person name="Stajich J.E."/>
            <person name="Bonito G."/>
        </authorList>
    </citation>
    <scope>NUCLEOTIDE SEQUENCE</scope>
    <source>
        <strain evidence="11">KOD948</strain>
    </source>
</reference>
<evidence type="ECO:0000313" key="11">
    <source>
        <dbReference type="EMBL" id="KAG0252046.1"/>
    </source>
</evidence>
<dbReference type="Proteomes" id="UP000726737">
    <property type="component" value="Unassembled WGS sequence"/>
</dbReference>
<evidence type="ECO:0000256" key="9">
    <source>
        <dbReference type="SAM" id="SignalP"/>
    </source>
</evidence>
<evidence type="ECO:0000256" key="2">
    <source>
        <dbReference type="ARBA" id="ARBA00012729"/>
    </source>
</evidence>
<keyword evidence="9" id="KW-0732">Signal</keyword>
<dbReference type="InterPro" id="IPR001579">
    <property type="entry name" value="Glyco_hydro_18_chit_AS"/>
</dbReference>
<dbReference type="InterPro" id="IPR045321">
    <property type="entry name" value="Cts1-like"/>
</dbReference>
<comment type="caution">
    <text evidence="11">The sequence shown here is derived from an EMBL/GenBank/DDBJ whole genome shotgun (WGS) entry which is preliminary data.</text>
</comment>
<keyword evidence="7" id="KW-0624">Polysaccharide degradation</keyword>
<evidence type="ECO:0000256" key="4">
    <source>
        <dbReference type="ARBA" id="ARBA00023024"/>
    </source>
</evidence>
<dbReference type="InterPro" id="IPR001223">
    <property type="entry name" value="Glyco_hydro18_cat"/>
</dbReference>
<evidence type="ECO:0000256" key="8">
    <source>
        <dbReference type="RuleBase" id="RU000489"/>
    </source>
</evidence>
<gene>
    <name evidence="11" type="primary">CHT1_2</name>
    <name evidence="11" type="ORF">BG011_007222</name>
</gene>
<dbReference type="InterPro" id="IPR017853">
    <property type="entry name" value="GH"/>
</dbReference>
<feature type="chain" id="PRO_5040376607" description="chitinase" evidence="9">
    <location>
        <begin position="18"/>
        <end position="686"/>
    </location>
</feature>
<evidence type="ECO:0000256" key="7">
    <source>
        <dbReference type="ARBA" id="ARBA00023326"/>
    </source>
</evidence>